<gene>
    <name evidence="3" type="primary">slt</name>
    <name evidence="3" type="ORF">ERS852470_02287</name>
</gene>
<dbReference type="InterPro" id="IPR008258">
    <property type="entry name" value="Transglycosylase_SLT_dom_1"/>
</dbReference>
<accession>A0A173YGQ8</accession>
<sequence>MKFKKIIIWLIVFFVLLAGGRYIIKEYIYPYKYSNIINEYSAKYELDPYLVLAVIKTESNFNENAESSKGAKGLMQIMDSTGEWIADKLEVENFETKMLFDPEINIEFGCWYLNNLLSEFDDLSLALAAYNGGSGNVTKWLNDPEYSSDGENLTYIPFKETKKYVDKVSTRYNVYKFLYE</sequence>
<dbReference type="OrthoDB" id="9815002at2"/>
<proteinExistence type="predicted"/>
<dbReference type="GeneID" id="83011156"/>
<reference evidence="3 4" key="1">
    <citation type="submission" date="2015-09" db="EMBL/GenBank/DDBJ databases">
        <authorList>
            <consortium name="Pathogen Informatics"/>
        </authorList>
    </citation>
    <scope>NUCLEOTIDE SEQUENCE [LARGE SCALE GENOMIC DNA]</scope>
    <source>
        <strain evidence="3 4">2789STDY5834855</strain>
    </source>
</reference>
<dbReference type="Proteomes" id="UP000095558">
    <property type="component" value="Unassembled WGS sequence"/>
</dbReference>
<dbReference type="GO" id="GO:0016829">
    <property type="term" value="F:lyase activity"/>
    <property type="evidence" value="ECO:0007669"/>
    <property type="project" value="UniProtKB-KW"/>
</dbReference>
<evidence type="ECO:0000259" key="2">
    <source>
        <dbReference type="Pfam" id="PF01464"/>
    </source>
</evidence>
<feature type="domain" description="Transglycosylase SLT" evidence="2">
    <location>
        <begin position="36"/>
        <end position="144"/>
    </location>
</feature>
<dbReference type="Pfam" id="PF01464">
    <property type="entry name" value="SLT"/>
    <property type="match status" value="1"/>
</dbReference>
<keyword evidence="1" id="KW-0812">Transmembrane</keyword>
<keyword evidence="1" id="KW-1133">Transmembrane helix</keyword>
<dbReference type="EC" id="4.2.2.-" evidence="3"/>
<dbReference type="EMBL" id="CYZV01000024">
    <property type="protein sequence ID" value="CUO42007.1"/>
    <property type="molecule type" value="Genomic_DNA"/>
</dbReference>
<dbReference type="RefSeq" id="WP_042396063.1">
    <property type="nucleotide sequence ID" value="NZ_CYYT01000003.1"/>
</dbReference>
<evidence type="ECO:0000313" key="3">
    <source>
        <dbReference type="EMBL" id="CUO42007.1"/>
    </source>
</evidence>
<dbReference type="Gene3D" id="1.10.530.10">
    <property type="match status" value="1"/>
</dbReference>
<dbReference type="InterPro" id="IPR023346">
    <property type="entry name" value="Lysozyme-like_dom_sf"/>
</dbReference>
<dbReference type="AlphaFoldDB" id="A0A173YGQ8"/>
<dbReference type="PANTHER" id="PTHR37423:SF2">
    <property type="entry name" value="MEMBRANE-BOUND LYTIC MUREIN TRANSGLYCOSYLASE C"/>
    <property type="match status" value="1"/>
</dbReference>
<feature type="transmembrane region" description="Helical" evidence="1">
    <location>
        <begin position="6"/>
        <end position="24"/>
    </location>
</feature>
<keyword evidence="1" id="KW-0472">Membrane</keyword>
<evidence type="ECO:0000256" key="1">
    <source>
        <dbReference type="SAM" id="Phobius"/>
    </source>
</evidence>
<organism evidence="3 4">
    <name type="scientific">Clostridium disporicum</name>
    <dbReference type="NCBI Taxonomy" id="84024"/>
    <lineage>
        <taxon>Bacteria</taxon>
        <taxon>Bacillati</taxon>
        <taxon>Bacillota</taxon>
        <taxon>Clostridia</taxon>
        <taxon>Eubacteriales</taxon>
        <taxon>Clostridiaceae</taxon>
        <taxon>Clostridium</taxon>
    </lineage>
</organism>
<dbReference type="SUPFAM" id="SSF53955">
    <property type="entry name" value="Lysozyme-like"/>
    <property type="match status" value="1"/>
</dbReference>
<dbReference type="PANTHER" id="PTHR37423">
    <property type="entry name" value="SOLUBLE LYTIC MUREIN TRANSGLYCOSYLASE-RELATED"/>
    <property type="match status" value="1"/>
</dbReference>
<evidence type="ECO:0000313" key="4">
    <source>
        <dbReference type="Proteomes" id="UP000095558"/>
    </source>
</evidence>
<protein>
    <submittedName>
        <fullName evidence="3">Slt family transglycosylase</fullName>
        <ecNumber evidence="3">4.2.2.-</ecNumber>
    </submittedName>
</protein>
<keyword evidence="3" id="KW-0456">Lyase</keyword>
<dbReference type="CDD" id="cd16896">
    <property type="entry name" value="LT_Slt70-like"/>
    <property type="match status" value="1"/>
</dbReference>
<name>A0A173YGQ8_9CLOT</name>